<gene>
    <name evidence="1" type="ORF">WUBG_16160</name>
</gene>
<evidence type="ECO:0000313" key="2">
    <source>
        <dbReference type="Proteomes" id="UP000004810"/>
    </source>
</evidence>
<dbReference type="EMBL" id="ADBV01015081">
    <property type="protein sequence ID" value="EJW72932.1"/>
    <property type="molecule type" value="Genomic_DNA"/>
</dbReference>
<protein>
    <submittedName>
        <fullName evidence="1">Uncharacterized protein</fullName>
    </submittedName>
</protein>
<comment type="caution">
    <text evidence="1">The sequence shown here is derived from an EMBL/GenBank/DDBJ whole genome shotgun (WGS) entry which is preliminary data.</text>
</comment>
<evidence type="ECO:0000313" key="1">
    <source>
        <dbReference type="EMBL" id="EJW72932.1"/>
    </source>
</evidence>
<reference evidence="2" key="1">
    <citation type="submission" date="2012-08" db="EMBL/GenBank/DDBJ databases">
        <title>The Genome Sequence of Wuchereria bancrofti.</title>
        <authorList>
            <person name="Nutman T.B."/>
            <person name="Fink D.L."/>
            <person name="Russ C."/>
            <person name="Young S."/>
            <person name="Zeng Q."/>
            <person name="Koehrsen M."/>
            <person name="Alvarado L."/>
            <person name="Berlin A."/>
            <person name="Chapman S.B."/>
            <person name="Chen Z."/>
            <person name="Freedman E."/>
            <person name="Gellesch M."/>
            <person name="Goldberg J."/>
            <person name="Griggs A."/>
            <person name="Gujja S."/>
            <person name="Heilman E.R."/>
            <person name="Heiman D."/>
            <person name="Hepburn T."/>
            <person name="Howarth C."/>
            <person name="Jen D."/>
            <person name="Larson L."/>
            <person name="Lewis B."/>
            <person name="Mehta T."/>
            <person name="Park D."/>
            <person name="Pearson M."/>
            <person name="Roberts A."/>
            <person name="Saif S."/>
            <person name="Shea T."/>
            <person name="Shenoy N."/>
            <person name="Sisk P."/>
            <person name="Stolte C."/>
            <person name="Sykes S."/>
            <person name="Walk T."/>
            <person name="White J."/>
            <person name="Yandava C."/>
            <person name="Haas B."/>
            <person name="Henn M.R."/>
            <person name="Nusbaum C."/>
            <person name="Birren B."/>
        </authorList>
    </citation>
    <scope>NUCLEOTIDE SEQUENCE [LARGE SCALE GENOMIC DNA]</scope>
    <source>
        <strain evidence="2">NA</strain>
    </source>
</reference>
<name>J9E7G5_WUCBA</name>
<accession>J9E7G5</accession>
<sequence>MSYNMANSTNISIEKMVVNEPACVAIRQHISRVPLTLSLLYTGPLRQKHTVALSSQIEQQKRDTTQRLANFLKSQLNCRKRLMMKHSAQAIKSKAEVFHVFQFHQSCSQTPQIS</sequence>
<dbReference type="AlphaFoldDB" id="J9E7G5"/>
<dbReference type="Proteomes" id="UP000004810">
    <property type="component" value="Unassembled WGS sequence"/>
</dbReference>
<organism evidence="1 2">
    <name type="scientific">Wuchereria bancrofti</name>
    <dbReference type="NCBI Taxonomy" id="6293"/>
    <lineage>
        <taxon>Eukaryota</taxon>
        <taxon>Metazoa</taxon>
        <taxon>Ecdysozoa</taxon>
        <taxon>Nematoda</taxon>
        <taxon>Chromadorea</taxon>
        <taxon>Rhabditida</taxon>
        <taxon>Spirurina</taxon>
        <taxon>Spiruromorpha</taxon>
        <taxon>Filarioidea</taxon>
        <taxon>Onchocercidae</taxon>
        <taxon>Wuchereria</taxon>
    </lineage>
</organism>
<proteinExistence type="predicted"/>